<dbReference type="Proteomes" id="UP000593561">
    <property type="component" value="Unassembled WGS sequence"/>
</dbReference>
<sequence length="44" mass="5148">MSHKVFSLSYGITTKAAFGKKWKDQEAFRTIVTKEMLELRIKTK</sequence>
<name>A0A7J8T2B5_GOSDV</name>
<reference evidence="1 2" key="1">
    <citation type="journal article" date="2019" name="Genome Biol. Evol.">
        <title>Insights into the evolution of the New World diploid cottons (Gossypium, subgenus Houzingenia) based on genome sequencing.</title>
        <authorList>
            <person name="Grover C.E."/>
            <person name="Arick M.A. 2nd"/>
            <person name="Thrash A."/>
            <person name="Conover J.L."/>
            <person name="Sanders W.S."/>
            <person name="Peterson D.G."/>
            <person name="Frelichowski J.E."/>
            <person name="Scheffler J.A."/>
            <person name="Scheffler B.E."/>
            <person name="Wendel J.F."/>
        </authorList>
    </citation>
    <scope>NUCLEOTIDE SEQUENCE [LARGE SCALE GENOMIC DNA]</scope>
    <source>
        <strain evidence="1">27</strain>
        <tissue evidence="1">Leaf</tissue>
    </source>
</reference>
<evidence type="ECO:0000313" key="1">
    <source>
        <dbReference type="EMBL" id="MBA0632527.1"/>
    </source>
</evidence>
<dbReference type="EMBL" id="JABFAC010000013">
    <property type="protein sequence ID" value="MBA0632527.1"/>
    <property type="molecule type" value="Genomic_DNA"/>
</dbReference>
<comment type="caution">
    <text evidence="1">The sequence shown here is derived from an EMBL/GenBank/DDBJ whole genome shotgun (WGS) entry which is preliminary data.</text>
</comment>
<organism evidence="1 2">
    <name type="scientific">Gossypium davidsonii</name>
    <name type="common">Davidson's cotton</name>
    <name type="synonym">Gossypium klotzschianum subsp. davidsonii</name>
    <dbReference type="NCBI Taxonomy" id="34287"/>
    <lineage>
        <taxon>Eukaryota</taxon>
        <taxon>Viridiplantae</taxon>
        <taxon>Streptophyta</taxon>
        <taxon>Embryophyta</taxon>
        <taxon>Tracheophyta</taxon>
        <taxon>Spermatophyta</taxon>
        <taxon>Magnoliopsida</taxon>
        <taxon>eudicotyledons</taxon>
        <taxon>Gunneridae</taxon>
        <taxon>Pentapetalae</taxon>
        <taxon>rosids</taxon>
        <taxon>malvids</taxon>
        <taxon>Malvales</taxon>
        <taxon>Malvaceae</taxon>
        <taxon>Malvoideae</taxon>
        <taxon>Gossypium</taxon>
    </lineage>
</organism>
<keyword evidence="2" id="KW-1185">Reference proteome</keyword>
<protein>
    <submittedName>
        <fullName evidence="1">Uncharacterized protein</fullName>
    </submittedName>
</protein>
<proteinExistence type="predicted"/>
<accession>A0A7J8T2B5</accession>
<dbReference type="AlphaFoldDB" id="A0A7J8T2B5"/>
<gene>
    <name evidence="1" type="ORF">Godav_001248</name>
</gene>
<evidence type="ECO:0000313" key="2">
    <source>
        <dbReference type="Proteomes" id="UP000593561"/>
    </source>
</evidence>